<dbReference type="RefSeq" id="WP_343759985.1">
    <property type="nucleotide sequence ID" value="NZ_BAAACG010000008.1"/>
</dbReference>
<evidence type="ECO:0008006" key="3">
    <source>
        <dbReference type="Google" id="ProtNLM"/>
    </source>
</evidence>
<evidence type="ECO:0000313" key="2">
    <source>
        <dbReference type="Proteomes" id="UP001501510"/>
    </source>
</evidence>
<proteinExistence type="predicted"/>
<name>A0ABP3UNI0_9CLOT</name>
<keyword evidence="2" id="KW-1185">Reference proteome</keyword>
<evidence type="ECO:0000313" key="1">
    <source>
        <dbReference type="EMBL" id="GAA0736989.1"/>
    </source>
</evidence>
<dbReference type="EMBL" id="BAAACG010000008">
    <property type="protein sequence ID" value="GAA0736989.1"/>
    <property type="molecule type" value="Genomic_DNA"/>
</dbReference>
<accession>A0ABP3UNI0</accession>
<reference evidence="2" key="1">
    <citation type="journal article" date="2019" name="Int. J. Syst. Evol. Microbiol.">
        <title>The Global Catalogue of Microorganisms (GCM) 10K type strain sequencing project: providing services to taxonomists for standard genome sequencing and annotation.</title>
        <authorList>
            <consortium name="The Broad Institute Genomics Platform"/>
            <consortium name="The Broad Institute Genome Sequencing Center for Infectious Disease"/>
            <person name="Wu L."/>
            <person name="Ma J."/>
        </authorList>
    </citation>
    <scope>NUCLEOTIDE SEQUENCE [LARGE SCALE GENOMIC DNA]</scope>
    <source>
        <strain evidence="2">JCM 1407</strain>
    </source>
</reference>
<sequence>MKVPFKREIYIKENQAPFFNDVENYCKKHSIPISNLVFEALEKYMIDRKSEEIILIIKKGPASEFKKIKFRGKKISSTEFLMDKVAVNTKSTKKFKKNHRKAHQYIFYRTNKNNLLVYVKKFHLKYGWDNDFKIINYDEIDILEETTEYKVYNDIEELLDDIEDIPVSCIDKIILEMGQIDVLDV</sequence>
<gene>
    <name evidence="1" type="ORF">GCM10008906_12590</name>
</gene>
<dbReference type="Proteomes" id="UP001501510">
    <property type="component" value="Unassembled WGS sequence"/>
</dbReference>
<protein>
    <recommendedName>
        <fullName evidence="3">CYTH domain-containing protein</fullName>
    </recommendedName>
</protein>
<organism evidence="1 2">
    <name type="scientific">Clostridium oceanicum</name>
    <dbReference type="NCBI Taxonomy" id="1543"/>
    <lineage>
        <taxon>Bacteria</taxon>
        <taxon>Bacillati</taxon>
        <taxon>Bacillota</taxon>
        <taxon>Clostridia</taxon>
        <taxon>Eubacteriales</taxon>
        <taxon>Clostridiaceae</taxon>
        <taxon>Clostridium</taxon>
    </lineage>
</organism>
<comment type="caution">
    <text evidence="1">The sequence shown here is derived from an EMBL/GenBank/DDBJ whole genome shotgun (WGS) entry which is preliminary data.</text>
</comment>